<proteinExistence type="predicted"/>
<feature type="transmembrane region" description="Helical" evidence="2">
    <location>
        <begin position="26"/>
        <end position="48"/>
    </location>
</feature>
<keyword evidence="2" id="KW-0812">Transmembrane</keyword>
<evidence type="ECO:0000256" key="1">
    <source>
        <dbReference type="SAM" id="MobiDB-lite"/>
    </source>
</evidence>
<accession>G6E9L5</accession>
<organism evidence="3 4">
    <name type="scientific">Novosphingobium pentaromativorans US6-1</name>
    <dbReference type="NCBI Taxonomy" id="1088721"/>
    <lineage>
        <taxon>Bacteria</taxon>
        <taxon>Pseudomonadati</taxon>
        <taxon>Pseudomonadota</taxon>
        <taxon>Alphaproteobacteria</taxon>
        <taxon>Sphingomonadales</taxon>
        <taxon>Sphingomonadaceae</taxon>
        <taxon>Novosphingobium</taxon>
    </lineage>
</organism>
<dbReference type="Proteomes" id="UP000004030">
    <property type="component" value="Unassembled WGS sequence"/>
</dbReference>
<keyword evidence="2" id="KW-1133">Transmembrane helix</keyword>
<dbReference type="AlphaFoldDB" id="G6E9L5"/>
<dbReference type="RefSeq" id="WP_007011951.1">
    <property type="nucleotide sequence ID" value="NZ_AGFM01000011.1"/>
</dbReference>
<evidence type="ECO:0000313" key="3">
    <source>
        <dbReference type="EMBL" id="EHJ62032.1"/>
    </source>
</evidence>
<evidence type="ECO:0000256" key="2">
    <source>
        <dbReference type="SAM" id="Phobius"/>
    </source>
</evidence>
<comment type="caution">
    <text evidence="3">The sequence shown here is derived from an EMBL/GenBank/DDBJ whole genome shotgun (WGS) entry which is preliminary data.</text>
</comment>
<gene>
    <name evidence="3" type="ORF">NSU_1036</name>
</gene>
<dbReference type="EMBL" id="AGFM01000011">
    <property type="protein sequence ID" value="EHJ62032.1"/>
    <property type="molecule type" value="Genomic_DNA"/>
</dbReference>
<sequence length="71" mass="7368">METRGEEIHIDKDEARAGNTPSIVRYVLVISLALAIVALSAIWITGALTDDNPEGSNSATAAASVRGDSVS</sequence>
<dbReference type="PATRIC" id="fig|1088721.3.peg.1023"/>
<keyword evidence="4" id="KW-1185">Reference proteome</keyword>
<protein>
    <submittedName>
        <fullName evidence="3">Uncharacterized protein</fullName>
    </submittedName>
</protein>
<feature type="region of interest" description="Disordered" evidence="1">
    <location>
        <begin position="48"/>
        <end position="71"/>
    </location>
</feature>
<dbReference type="eggNOG" id="ENOG5032923">
    <property type="taxonomic scope" value="Bacteria"/>
</dbReference>
<reference evidence="3 4" key="1">
    <citation type="journal article" date="2012" name="J. Bacteriol.">
        <title>Genome sequence of benzo(a)pyrene-degrading bacterium Novosphingobium pentaromativorans US6-1.</title>
        <authorList>
            <person name="Luo Y.R."/>
            <person name="Kang S.G."/>
            <person name="Kim S.J."/>
            <person name="Kim M.R."/>
            <person name="Li N."/>
            <person name="Lee J.H."/>
            <person name="Kwon K.K."/>
        </authorList>
    </citation>
    <scope>NUCLEOTIDE SEQUENCE [LARGE SCALE GENOMIC DNA]</scope>
    <source>
        <strain evidence="3 4">US6-1</strain>
    </source>
</reference>
<name>G6E9L5_9SPHN</name>
<dbReference type="STRING" id="1088721.JI59_14920"/>
<keyword evidence="2" id="KW-0472">Membrane</keyword>
<dbReference type="KEGG" id="npn:JI59_14920"/>
<evidence type="ECO:0000313" key="4">
    <source>
        <dbReference type="Proteomes" id="UP000004030"/>
    </source>
</evidence>